<accession>A0A1T4LEF6</accession>
<dbReference type="RefSeq" id="WP_078664317.1">
    <property type="nucleotide sequence ID" value="NZ_FUXM01000001.1"/>
</dbReference>
<dbReference type="Proteomes" id="UP000189933">
    <property type="component" value="Unassembled WGS sequence"/>
</dbReference>
<protein>
    <recommendedName>
        <fullName evidence="1">DUF4387 domain-containing protein</fullName>
    </recommendedName>
</protein>
<name>A0A1T4LEF6_9FIRM</name>
<organism evidence="2 3">
    <name type="scientific">Carboxydocella sporoproducens DSM 16521</name>
    <dbReference type="NCBI Taxonomy" id="1121270"/>
    <lineage>
        <taxon>Bacteria</taxon>
        <taxon>Bacillati</taxon>
        <taxon>Bacillota</taxon>
        <taxon>Clostridia</taxon>
        <taxon>Eubacteriales</taxon>
        <taxon>Clostridiales Family XVI. Incertae Sedis</taxon>
        <taxon>Carboxydocella</taxon>
    </lineage>
</organism>
<evidence type="ECO:0000313" key="2">
    <source>
        <dbReference type="EMBL" id="SJZ53182.1"/>
    </source>
</evidence>
<keyword evidence="3" id="KW-1185">Reference proteome</keyword>
<feature type="domain" description="DUF4387" evidence="1">
    <location>
        <begin position="6"/>
        <end position="103"/>
    </location>
</feature>
<dbReference type="Pfam" id="PF14330">
    <property type="entry name" value="DUF4387"/>
    <property type="match status" value="1"/>
</dbReference>
<gene>
    <name evidence="2" type="ORF">SAMN02745885_00170</name>
</gene>
<dbReference type="EMBL" id="FUXM01000001">
    <property type="protein sequence ID" value="SJZ53182.1"/>
    <property type="molecule type" value="Genomic_DNA"/>
</dbReference>
<dbReference type="InterPro" id="IPR025496">
    <property type="entry name" value="DUF4387"/>
</dbReference>
<dbReference type="AlphaFoldDB" id="A0A1T4LEF6"/>
<sequence>MAKYRLTELARVIRSKNSGPYELTLDIMFKDEETYQKVKASRFFTPELFARLYGVKQEDIIAFVEFDPAAAIKCTLKRPLASGDLGETDVYGAQQHGPLLELELNLD</sequence>
<evidence type="ECO:0000259" key="1">
    <source>
        <dbReference type="Pfam" id="PF14330"/>
    </source>
</evidence>
<evidence type="ECO:0000313" key="3">
    <source>
        <dbReference type="Proteomes" id="UP000189933"/>
    </source>
</evidence>
<reference evidence="3" key="1">
    <citation type="submission" date="2017-02" db="EMBL/GenBank/DDBJ databases">
        <authorList>
            <person name="Varghese N."/>
            <person name="Submissions S."/>
        </authorList>
    </citation>
    <scope>NUCLEOTIDE SEQUENCE [LARGE SCALE GENOMIC DNA]</scope>
    <source>
        <strain evidence="3">DSM 16521</strain>
    </source>
</reference>
<dbReference type="OrthoDB" id="9796125at2"/>
<proteinExistence type="predicted"/>